<gene>
    <name evidence="1" type="ORF">DHETER_LOCUS11849</name>
</gene>
<sequence length="516" mass="58043">NDKFPNVNDREEAQVLGIMEQTNSTVFVSTEETEIEQRLKSTTSLQPTESFATVRTPSTPFTELNEFKYEEKIEQSSEAQMNNETMNEDIPDDLLKSTDGDVEMMEIDKNDKIEEPIPSQLQVTTIDLPKHEQIRRLTKENVSPIDSEATPREDTNMEVDESTNETSNFQDSTKNLQNDRYVTSPGAITEERESEKGENFEATGADGGESEEVIGSPDEQNESDNDKTSITEIEMQENRPNLTLDTIKSEGSSDTTEPAGSFCEEEPVESSKTEISEIKHETIYDDNMQMVDSQSLNEENEEMTSTTSQTEFKEQLSPSVTTSTHHMDTITNSSPGDGNYAVHESETISGADASENDKKQKTWLKLAMMMLHEIGNHKFASVFQNPIKEQDAPGYYSIVKQPMDLKTLKKRLRDGVIQDTDQFHRDLMLMFMNASVFNREGDINKMASQMKEHAENLIQGFRSEGSVGIHEPATRRKSMAFEEAIIIPKDDRRNSTDKSGTGSSRHGTTSQSPVET</sequence>
<feature type="non-terminal residue" evidence="1">
    <location>
        <position position="1"/>
    </location>
</feature>
<dbReference type="EMBL" id="CAJVPU010027257">
    <property type="protein sequence ID" value="CAG8702932.1"/>
    <property type="molecule type" value="Genomic_DNA"/>
</dbReference>
<protein>
    <submittedName>
        <fullName evidence="1">6394_t:CDS:1</fullName>
    </submittedName>
</protein>
<proteinExistence type="predicted"/>
<accession>A0ACA9PGQ5</accession>
<dbReference type="Proteomes" id="UP000789702">
    <property type="component" value="Unassembled WGS sequence"/>
</dbReference>
<evidence type="ECO:0000313" key="2">
    <source>
        <dbReference type="Proteomes" id="UP000789702"/>
    </source>
</evidence>
<name>A0ACA9PGQ5_9GLOM</name>
<organism evidence="1 2">
    <name type="scientific">Dentiscutata heterogama</name>
    <dbReference type="NCBI Taxonomy" id="1316150"/>
    <lineage>
        <taxon>Eukaryota</taxon>
        <taxon>Fungi</taxon>
        <taxon>Fungi incertae sedis</taxon>
        <taxon>Mucoromycota</taxon>
        <taxon>Glomeromycotina</taxon>
        <taxon>Glomeromycetes</taxon>
        <taxon>Diversisporales</taxon>
        <taxon>Gigasporaceae</taxon>
        <taxon>Dentiscutata</taxon>
    </lineage>
</organism>
<keyword evidence="2" id="KW-1185">Reference proteome</keyword>
<comment type="caution">
    <text evidence="1">The sequence shown here is derived from an EMBL/GenBank/DDBJ whole genome shotgun (WGS) entry which is preliminary data.</text>
</comment>
<feature type="non-terminal residue" evidence="1">
    <location>
        <position position="516"/>
    </location>
</feature>
<reference evidence="1" key="1">
    <citation type="submission" date="2021-06" db="EMBL/GenBank/DDBJ databases">
        <authorList>
            <person name="Kallberg Y."/>
            <person name="Tangrot J."/>
            <person name="Rosling A."/>
        </authorList>
    </citation>
    <scope>NUCLEOTIDE SEQUENCE</scope>
    <source>
        <strain evidence="1">IL203A</strain>
    </source>
</reference>
<evidence type="ECO:0000313" key="1">
    <source>
        <dbReference type="EMBL" id="CAG8702932.1"/>
    </source>
</evidence>